<dbReference type="SUPFAM" id="SSF50324">
    <property type="entry name" value="Inorganic pyrophosphatase"/>
    <property type="match status" value="1"/>
</dbReference>
<dbReference type="Gene3D" id="3.90.80.10">
    <property type="entry name" value="Inorganic pyrophosphatase"/>
    <property type="match status" value="1"/>
</dbReference>
<evidence type="ECO:0000256" key="5">
    <source>
        <dbReference type="ARBA" id="ARBA00022801"/>
    </source>
</evidence>
<reference evidence="7 8" key="1">
    <citation type="journal article" date="2023" name="IMA Fungus">
        <title>Comparative genomic study of the Penicillium genus elucidates a diverse pangenome and 15 lateral gene transfer events.</title>
        <authorList>
            <person name="Petersen C."/>
            <person name="Sorensen T."/>
            <person name="Nielsen M.R."/>
            <person name="Sondergaard T.E."/>
            <person name="Sorensen J.L."/>
            <person name="Fitzpatrick D.A."/>
            <person name="Frisvad J.C."/>
            <person name="Nielsen K.L."/>
        </authorList>
    </citation>
    <scope>NUCLEOTIDE SEQUENCE [LARGE SCALE GENOMIC DNA]</scope>
    <source>
        <strain evidence="7 8">IBT 3361</strain>
    </source>
</reference>
<keyword evidence="5" id="KW-0378">Hydrolase</keyword>
<comment type="cofactor">
    <cofactor evidence="1">
        <name>Mg(2+)</name>
        <dbReference type="ChEBI" id="CHEBI:18420"/>
    </cofactor>
</comment>
<evidence type="ECO:0000256" key="4">
    <source>
        <dbReference type="ARBA" id="ARBA00022723"/>
    </source>
</evidence>
<dbReference type="PANTHER" id="PTHR10286">
    <property type="entry name" value="INORGANIC PYROPHOSPHATASE"/>
    <property type="match status" value="1"/>
</dbReference>
<keyword evidence="6" id="KW-0460">Magnesium</keyword>
<evidence type="ECO:0000256" key="2">
    <source>
        <dbReference type="ARBA" id="ARBA00006220"/>
    </source>
</evidence>
<dbReference type="InterPro" id="IPR008162">
    <property type="entry name" value="Pyrophosphatase"/>
</dbReference>
<dbReference type="PROSITE" id="PS00387">
    <property type="entry name" value="PPASE"/>
    <property type="match status" value="1"/>
</dbReference>
<dbReference type="Pfam" id="PF00719">
    <property type="entry name" value="Pyrophosphatase"/>
    <property type="match status" value="1"/>
</dbReference>
<accession>A0ABQ8WE07</accession>
<evidence type="ECO:0000313" key="8">
    <source>
        <dbReference type="Proteomes" id="UP001220256"/>
    </source>
</evidence>
<name>A0ABQ8WE07_PENCH</name>
<dbReference type="EMBL" id="JAPVEB010000004">
    <property type="protein sequence ID" value="KAJ5264858.1"/>
    <property type="molecule type" value="Genomic_DNA"/>
</dbReference>
<protein>
    <recommendedName>
        <fullName evidence="3">inorganic diphosphatase</fullName>
        <ecNumber evidence="3">3.6.1.1</ecNumber>
    </recommendedName>
</protein>
<proteinExistence type="inferred from homology"/>
<comment type="caution">
    <text evidence="7">The sequence shown here is derived from an EMBL/GenBank/DDBJ whole genome shotgun (WGS) entry which is preliminary data.</text>
</comment>
<evidence type="ECO:0000313" key="7">
    <source>
        <dbReference type="EMBL" id="KAJ5264858.1"/>
    </source>
</evidence>
<keyword evidence="8" id="KW-1185">Reference proteome</keyword>
<evidence type="ECO:0000256" key="3">
    <source>
        <dbReference type="ARBA" id="ARBA00012146"/>
    </source>
</evidence>
<dbReference type="Proteomes" id="UP001220256">
    <property type="component" value="Unassembled WGS sequence"/>
</dbReference>
<organism evidence="7 8">
    <name type="scientific">Penicillium chrysogenum</name>
    <name type="common">Penicillium notatum</name>
    <dbReference type="NCBI Taxonomy" id="5076"/>
    <lineage>
        <taxon>Eukaryota</taxon>
        <taxon>Fungi</taxon>
        <taxon>Dikarya</taxon>
        <taxon>Ascomycota</taxon>
        <taxon>Pezizomycotina</taxon>
        <taxon>Eurotiomycetes</taxon>
        <taxon>Eurotiomycetidae</taxon>
        <taxon>Eurotiales</taxon>
        <taxon>Aspergillaceae</taxon>
        <taxon>Penicillium</taxon>
        <taxon>Penicillium chrysogenum species complex</taxon>
    </lineage>
</organism>
<evidence type="ECO:0000256" key="1">
    <source>
        <dbReference type="ARBA" id="ARBA00001946"/>
    </source>
</evidence>
<gene>
    <name evidence="7" type="ORF">N7505_007651</name>
</gene>
<dbReference type="EC" id="3.6.1.1" evidence="3"/>
<dbReference type="InterPro" id="IPR036649">
    <property type="entry name" value="Pyrophosphatase_sf"/>
</dbReference>
<sequence>MVKESHRDTIFPCSQMTVRRRWRQADHPFCAMNVAKISKGDRYNPIKQDISNGRPRQVADIPPFQGYPCNYGALPETQTWEDPNAIDAHTGIGGDDDPLDVCEIGSAFATCGQVKKIKPLGAFVILAEGETAELCDVQRCFPGYLDSLKVWYRR</sequence>
<comment type="similarity">
    <text evidence="2">Belongs to the PPase family.</text>
</comment>
<keyword evidence="4" id="KW-0479">Metal-binding</keyword>
<evidence type="ECO:0000256" key="6">
    <source>
        <dbReference type="ARBA" id="ARBA00022842"/>
    </source>
</evidence>